<accession>I3ZB33</accession>
<sequence>MRHVDNPCFTVSALKLLLPILLLPALTPACAQRPSAAQRESVAERPAVSKNPTYLFRSVSVSEEWDHAADDTLTTSVEYTEPFHDAATAVGVSVPIAKSVIGPAGESFGLGDMSVRGQWIPYETLHDGVLLTGTFTMPTGGKSGGSGKWRCTPSGAYARFWGPRFLLAQFVQQEFSFAGAADRDRINRTDLDLYGVYSSASQRWWINGDVNLRVDEANRNSLSSTTTVSYGRGLRRMMGGSLNGSVQTGFGMGVGRPYSEVVLVSVSLVGFH</sequence>
<dbReference type="PATRIC" id="fig|926566.3.peg.99"/>
<proteinExistence type="predicted"/>
<dbReference type="EMBL" id="CP003379">
    <property type="protein sequence ID" value="AFL86451.1"/>
    <property type="molecule type" value="Genomic_DNA"/>
</dbReference>
<gene>
    <name evidence="2" type="ordered locus">Terro_0100</name>
</gene>
<dbReference type="HOGENOM" id="CLU_1022812_0_0_0"/>
<protein>
    <recommendedName>
        <fullName evidence="4">MetA-pathway of phenol degradation</fullName>
    </recommendedName>
</protein>
<organism evidence="2 3">
    <name type="scientific">Terriglobus roseus (strain DSM 18391 / NRRL B-41598 / KBS 63)</name>
    <dbReference type="NCBI Taxonomy" id="926566"/>
    <lineage>
        <taxon>Bacteria</taxon>
        <taxon>Pseudomonadati</taxon>
        <taxon>Acidobacteriota</taxon>
        <taxon>Terriglobia</taxon>
        <taxon>Terriglobales</taxon>
        <taxon>Acidobacteriaceae</taxon>
        <taxon>Terriglobus</taxon>
    </lineage>
</organism>
<evidence type="ECO:0000313" key="3">
    <source>
        <dbReference type="Proteomes" id="UP000006056"/>
    </source>
</evidence>
<keyword evidence="1" id="KW-0732">Signal</keyword>
<reference evidence="2 3" key="1">
    <citation type="submission" date="2012-06" db="EMBL/GenBank/DDBJ databases">
        <title>Complete genome of Terriglobus roseus DSM 18391.</title>
        <authorList>
            <consortium name="US DOE Joint Genome Institute (JGI-PGF)"/>
            <person name="Lucas S."/>
            <person name="Copeland A."/>
            <person name="Lapidus A."/>
            <person name="Glavina del Rio T."/>
            <person name="Dalin E."/>
            <person name="Tice H."/>
            <person name="Bruce D."/>
            <person name="Goodwin L."/>
            <person name="Pitluck S."/>
            <person name="Peters L."/>
            <person name="Mikhailova N."/>
            <person name="Munk A.C.C."/>
            <person name="Kyrpides N."/>
            <person name="Mavromatis K."/>
            <person name="Ivanova N."/>
            <person name="Brettin T."/>
            <person name="Detter J.C."/>
            <person name="Han C."/>
            <person name="Larimer F."/>
            <person name="Land M."/>
            <person name="Hauser L."/>
            <person name="Markowitz V."/>
            <person name="Cheng J.-F."/>
            <person name="Hugenholtz P."/>
            <person name="Woyke T."/>
            <person name="Wu D."/>
            <person name="Brambilla E."/>
            <person name="Klenk H.-P."/>
            <person name="Eisen J.A."/>
        </authorList>
    </citation>
    <scope>NUCLEOTIDE SEQUENCE [LARGE SCALE GENOMIC DNA]</scope>
    <source>
        <strain evidence="3">DSM 18391 / NRRL B-41598 / KBS 63</strain>
    </source>
</reference>
<feature type="chain" id="PRO_5003684864" description="MetA-pathway of phenol degradation" evidence="1">
    <location>
        <begin position="32"/>
        <end position="272"/>
    </location>
</feature>
<dbReference type="Proteomes" id="UP000006056">
    <property type="component" value="Chromosome"/>
</dbReference>
<name>I3ZB33_TERRK</name>
<evidence type="ECO:0008006" key="4">
    <source>
        <dbReference type="Google" id="ProtNLM"/>
    </source>
</evidence>
<dbReference type="AlphaFoldDB" id="I3ZB33"/>
<keyword evidence="3" id="KW-1185">Reference proteome</keyword>
<feature type="signal peptide" evidence="1">
    <location>
        <begin position="1"/>
        <end position="31"/>
    </location>
</feature>
<evidence type="ECO:0000256" key="1">
    <source>
        <dbReference type="SAM" id="SignalP"/>
    </source>
</evidence>
<dbReference type="STRING" id="926566.Terro_0100"/>
<evidence type="ECO:0000313" key="2">
    <source>
        <dbReference type="EMBL" id="AFL86451.1"/>
    </source>
</evidence>
<dbReference type="KEGG" id="trs:Terro_0100"/>